<dbReference type="CDD" id="cd00093">
    <property type="entry name" value="HTH_XRE"/>
    <property type="match status" value="1"/>
</dbReference>
<proteinExistence type="predicted"/>
<dbReference type="PROSITE" id="PS50943">
    <property type="entry name" value="HTH_CROC1"/>
    <property type="match status" value="1"/>
</dbReference>
<evidence type="ECO:0000313" key="2">
    <source>
        <dbReference type="EMBL" id="MEA5403012.1"/>
    </source>
</evidence>
<dbReference type="InterPro" id="IPR001387">
    <property type="entry name" value="Cro/C1-type_HTH"/>
</dbReference>
<sequence length="129" mass="14680">MGTFEHQKNHLGRKIERIRSLRGMTQSQLGEKLGGISKQAVSKIEQSENLDDERLTEIANALGVVPDGLKKYNEESILYCTANFYEGSHSVNTNINTIINEPVDKIIELYERKFQMLKDEIIKALKEGK</sequence>
<dbReference type="Proteomes" id="UP001303899">
    <property type="component" value="Unassembled WGS sequence"/>
</dbReference>
<organism evidence="2 3">
    <name type="scientific">Arcicella gelida</name>
    <dbReference type="NCBI Taxonomy" id="2984195"/>
    <lineage>
        <taxon>Bacteria</taxon>
        <taxon>Pseudomonadati</taxon>
        <taxon>Bacteroidota</taxon>
        <taxon>Cytophagia</taxon>
        <taxon>Cytophagales</taxon>
        <taxon>Flectobacillaceae</taxon>
        <taxon>Arcicella</taxon>
    </lineage>
</organism>
<dbReference type="InterPro" id="IPR010982">
    <property type="entry name" value="Lambda_DNA-bd_dom_sf"/>
</dbReference>
<dbReference type="EMBL" id="JAYGIL010000008">
    <property type="protein sequence ID" value="MEA5403012.1"/>
    <property type="molecule type" value="Genomic_DNA"/>
</dbReference>
<comment type="caution">
    <text evidence="2">The sequence shown here is derived from an EMBL/GenBank/DDBJ whole genome shotgun (WGS) entry which is preliminary data.</text>
</comment>
<protein>
    <submittedName>
        <fullName evidence="2">Helix-turn-helix transcriptional regulator</fullName>
    </submittedName>
</protein>
<gene>
    <name evidence="2" type="ORF">VB776_08805</name>
</gene>
<reference evidence="2 3" key="1">
    <citation type="submission" date="2023-12" db="EMBL/GenBank/DDBJ databases">
        <title>Novel species of the genus Arcicella isolated from rivers.</title>
        <authorList>
            <person name="Lu H."/>
        </authorList>
    </citation>
    <scope>NUCLEOTIDE SEQUENCE [LARGE SCALE GENOMIC DNA]</scope>
    <source>
        <strain evidence="2 3">DC2W</strain>
    </source>
</reference>
<dbReference type="Gene3D" id="1.10.260.40">
    <property type="entry name" value="lambda repressor-like DNA-binding domains"/>
    <property type="match status" value="1"/>
</dbReference>
<keyword evidence="3" id="KW-1185">Reference proteome</keyword>
<dbReference type="SUPFAM" id="SSF47413">
    <property type="entry name" value="lambda repressor-like DNA-binding domains"/>
    <property type="match status" value="1"/>
</dbReference>
<evidence type="ECO:0000313" key="3">
    <source>
        <dbReference type="Proteomes" id="UP001303899"/>
    </source>
</evidence>
<accession>A0ABU5S3H1</accession>
<dbReference type="Pfam" id="PF01381">
    <property type="entry name" value="HTH_3"/>
    <property type="match status" value="1"/>
</dbReference>
<evidence type="ECO:0000259" key="1">
    <source>
        <dbReference type="PROSITE" id="PS50943"/>
    </source>
</evidence>
<name>A0ABU5S3H1_9BACT</name>
<dbReference type="RefSeq" id="WP_323328125.1">
    <property type="nucleotide sequence ID" value="NZ_JAYGIL010000008.1"/>
</dbReference>
<feature type="domain" description="HTH cro/C1-type" evidence="1">
    <location>
        <begin position="15"/>
        <end position="69"/>
    </location>
</feature>
<dbReference type="SMART" id="SM00530">
    <property type="entry name" value="HTH_XRE"/>
    <property type="match status" value="1"/>
</dbReference>